<dbReference type="KEGG" id="asoc:CB4_01846"/>
<evidence type="ECO:0000313" key="2">
    <source>
        <dbReference type="EMBL" id="BAU27672.1"/>
    </source>
</evidence>
<keyword evidence="2" id="KW-0969">Cilium</keyword>
<gene>
    <name evidence="2" type="ORF">CB4_01846</name>
</gene>
<feature type="region of interest" description="Disordered" evidence="1">
    <location>
        <begin position="1"/>
        <end position="62"/>
    </location>
</feature>
<feature type="compositionally biased region" description="Low complexity" evidence="1">
    <location>
        <begin position="390"/>
        <end position="403"/>
    </location>
</feature>
<dbReference type="InterPro" id="IPR021136">
    <property type="entry name" value="Flagellar_hook_control-like_C"/>
</dbReference>
<protein>
    <submittedName>
        <fullName evidence="2">Flagellar hook-length control protein FliK</fullName>
    </submittedName>
</protein>
<organism evidence="2 3">
    <name type="scientific">Aneurinibacillus soli</name>
    <dbReference type="NCBI Taxonomy" id="1500254"/>
    <lineage>
        <taxon>Bacteria</taxon>
        <taxon>Bacillati</taxon>
        <taxon>Bacillota</taxon>
        <taxon>Bacilli</taxon>
        <taxon>Bacillales</taxon>
        <taxon>Paenibacillaceae</taxon>
        <taxon>Aneurinibacillus group</taxon>
        <taxon>Aneurinibacillus</taxon>
    </lineage>
</organism>
<dbReference type="Gene3D" id="3.30.750.140">
    <property type="match status" value="1"/>
</dbReference>
<dbReference type="RefSeq" id="WP_096465191.1">
    <property type="nucleotide sequence ID" value="NZ_AP017312.1"/>
</dbReference>
<keyword evidence="3" id="KW-1185">Reference proteome</keyword>
<evidence type="ECO:0000256" key="1">
    <source>
        <dbReference type="SAM" id="MobiDB-lite"/>
    </source>
</evidence>
<feature type="compositionally biased region" description="Acidic residues" evidence="1">
    <location>
        <begin position="418"/>
        <end position="431"/>
    </location>
</feature>
<feature type="region of interest" description="Disordered" evidence="1">
    <location>
        <begin position="207"/>
        <end position="236"/>
    </location>
</feature>
<dbReference type="EMBL" id="AP017312">
    <property type="protein sequence ID" value="BAU27672.1"/>
    <property type="molecule type" value="Genomic_DNA"/>
</dbReference>
<proteinExistence type="predicted"/>
<keyword evidence="2" id="KW-0282">Flagellum</keyword>
<feature type="region of interest" description="Disordered" evidence="1">
    <location>
        <begin position="375"/>
        <end position="431"/>
    </location>
</feature>
<reference evidence="2 3" key="1">
    <citation type="submission" date="2015-12" db="EMBL/GenBank/DDBJ databases">
        <title>Genome sequence of Aneurinibacillus soli.</title>
        <authorList>
            <person name="Lee J.S."/>
            <person name="Lee K.C."/>
            <person name="Kim K.K."/>
            <person name="Lee B.W."/>
        </authorList>
    </citation>
    <scope>NUCLEOTIDE SEQUENCE [LARGE SCALE GENOMIC DNA]</scope>
    <source>
        <strain evidence="2 3">CB4</strain>
    </source>
</reference>
<feature type="compositionally biased region" description="Polar residues" evidence="1">
    <location>
        <begin position="208"/>
        <end position="234"/>
    </location>
</feature>
<name>A0A0U4WG18_9BACL</name>
<keyword evidence="2" id="KW-0966">Cell projection</keyword>
<feature type="compositionally biased region" description="Polar residues" evidence="1">
    <location>
        <begin position="52"/>
        <end position="61"/>
    </location>
</feature>
<dbReference type="Pfam" id="PF02120">
    <property type="entry name" value="Flg_hook"/>
    <property type="match status" value="1"/>
</dbReference>
<dbReference type="InterPro" id="IPR038610">
    <property type="entry name" value="FliK-like_C_sf"/>
</dbReference>
<evidence type="ECO:0000313" key="3">
    <source>
        <dbReference type="Proteomes" id="UP000217696"/>
    </source>
</evidence>
<dbReference type="CDD" id="cd17470">
    <property type="entry name" value="T3SS_Flik_C"/>
    <property type="match status" value="1"/>
</dbReference>
<dbReference type="AlphaFoldDB" id="A0A0U4WG18"/>
<accession>A0A0U4WG18</accession>
<dbReference type="Proteomes" id="UP000217696">
    <property type="component" value="Chromosome"/>
</dbReference>
<feature type="compositionally biased region" description="Polar residues" evidence="1">
    <location>
        <begin position="18"/>
        <end position="33"/>
    </location>
</feature>
<dbReference type="OrthoDB" id="2380967at2"/>
<feature type="compositionally biased region" description="Polar residues" evidence="1">
    <location>
        <begin position="375"/>
        <end position="389"/>
    </location>
</feature>
<sequence>MVQGTNKLDVMMPKPAVTSKSTAASKPIASSSFADRLEKATAAPVNDKVEESSSVQTGSKQEQMDSILDEILQTIKEDGLPAKLEDNPALQTLIQQLYALMNAQLPQKESALQQPAEGNGVQSILPNASPEEWMKKMYDMLVSMQKAAEVNPIKGMSQGLQAKFEQVLTMLKGANIPTVATNSVKLEASAEQAKGIQEMAVVLPMKPQTATEQGALSQQQSGKDQEKSGTSMPTVATAEEIETVVPGEGDAVKAMHHQLSDVTPIGSKEVASAGKAHIPLVPSRFFVNEMETLVLKQVQLNRGTGAMETVIRLFPENLGQVDVRISALNGNIMAQFITANAAGKEAVEQHLNQLRQALMQHGLHVEKLEVTQLQTSAGNSSTNQDTLNGQGKEQSSQREQQQASKEEEEKPAFNLEDLLNEEGIAEETEVL</sequence>